<dbReference type="GO" id="GO:0015109">
    <property type="term" value="F:chromate transmembrane transporter activity"/>
    <property type="evidence" value="ECO:0007669"/>
    <property type="project" value="InterPro"/>
</dbReference>
<comment type="subcellular location">
    <subcellularLocation>
        <location evidence="1">Cell membrane</location>
        <topology evidence="1">Multi-pass membrane protein</topology>
    </subcellularLocation>
</comment>
<feature type="transmembrane region" description="Helical" evidence="7">
    <location>
        <begin position="122"/>
        <end position="142"/>
    </location>
</feature>
<dbReference type="PANTHER" id="PTHR33567">
    <property type="entry name" value="CHROMATE ION TRANSPORTER (EUROFUNG)"/>
    <property type="match status" value="1"/>
</dbReference>
<dbReference type="Pfam" id="PF02417">
    <property type="entry name" value="Chromate_transp"/>
    <property type="match status" value="2"/>
</dbReference>
<keyword evidence="3" id="KW-1003">Cell membrane</keyword>
<dbReference type="PANTHER" id="PTHR33567:SF3">
    <property type="entry name" value="CHROMATE ION TRANSPORTER (EUROFUNG)"/>
    <property type="match status" value="1"/>
</dbReference>
<keyword evidence="4 7" id="KW-0812">Transmembrane</keyword>
<dbReference type="PIRSF" id="PIRSF004810">
    <property type="entry name" value="ChrA"/>
    <property type="match status" value="1"/>
</dbReference>
<feature type="transmembrane region" description="Helical" evidence="7">
    <location>
        <begin position="360"/>
        <end position="389"/>
    </location>
</feature>
<feature type="transmembrane region" description="Helical" evidence="7">
    <location>
        <begin position="261"/>
        <end position="281"/>
    </location>
</feature>
<gene>
    <name evidence="8" type="ORF">PEBR_16748</name>
</gene>
<comment type="caution">
    <text evidence="8">The sequence shown here is derived from an EMBL/GenBank/DDBJ whole genome shotgun (WGS) entry which is preliminary data.</text>
</comment>
<reference evidence="9" key="1">
    <citation type="submission" date="2015-09" db="EMBL/GenBank/DDBJ databases">
        <authorList>
            <person name="Fill T.P."/>
            <person name="Baretta J.F."/>
            <person name="de Almeida L.G."/>
            <person name="Rocha M."/>
            <person name="de Souza D.H."/>
            <person name="Malavazi I."/>
            <person name="Cerdeira L.T."/>
            <person name="Hong H."/>
            <person name="Samborskyy M."/>
            <person name="de Vasconcelos A.T."/>
            <person name="Leadlay P."/>
            <person name="Rodrigues-Filho E."/>
        </authorList>
    </citation>
    <scope>NUCLEOTIDE SEQUENCE [LARGE SCALE GENOMIC DNA]</scope>
    <source>
        <strain evidence="9">LaBioMMi 136</strain>
    </source>
</reference>
<evidence type="ECO:0000256" key="6">
    <source>
        <dbReference type="ARBA" id="ARBA00023136"/>
    </source>
</evidence>
<dbReference type="AlphaFoldDB" id="A0A1S9RR44"/>
<dbReference type="Proteomes" id="UP000190744">
    <property type="component" value="Unassembled WGS sequence"/>
</dbReference>
<organism evidence="8 9">
    <name type="scientific">Penicillium brasilianum</name>
    <dbReference type="NCBI Taxonomy" id="104259"/>
    <lineage>
        <taxon>Eukaryota</taxon>
        <taxon>Fungi</taxon>
        <taxon>Dikarya</taxon>
        <taxon>Ascomycota</taxon>
        <taxon>Pezizomycotina</taxon>
        <taxon>Eurotiomycetes</taxon>
        <taxon>Eurotiomycetidae</taxon>
        <taxon>Eurotiales</taxon>
        <taxon>Aspergillaceae</taxon>
        <taxon>Penicillium</taxon>
    </lineage>
</organism>
<feature type="transmembrane region" description="Helical" evidence="7">
    <location>
        <begin position="401"/>
        <end position="418"/>
    </location>
</feature>
<accession>A0A1S9RR44</accession>
<feature type="transmembrane region" description="Helical" evidence="7">
    <location>
        <begin position="452"/>
        <end position="474"/>
    </location>
</feature>
<evidence type="ECO:0000313" key="9">
    <source>
        <dbReference type="Proteomes" id="UP000190744"/>
    </source>
</evidence>
<feature type="transmembrane region" description="Helical" evidence="7">
    <location>
        <begin position="328"/>
        <end position="354"/>
    </location>
</feature>
<evidence type="ECO:0000256" key="1">
    <source>
        <dbReference type="ARBA" id="ARBA00004651"/>
    </source>
</evidence>
<evidence type="ECO:0000256" key="7">
    <source>
        <dbReference type="SAM" id="Phobius"/>
    </source>
</evidence>
<feature type="transmembrane region" description="Helical" evidence="7">
    <location>
        <begin position="86"/>
        <end position="110"/>
    </location>
</feature>
<evidence type="ECO:0000256" key="4">
    <source>
        <dbReference type="ARBA" id="ARBA00022692"/>
    </source>
</evidence>
<proteinExistence type="inferred from homology"/>
<evidence type="ECO:0000256" key="3">
    <source>
        <dbReference type="ARBA" id="ARBA00022475"/>
    </source>
</evidence>
<comment type="similarity">
    <text evidence="2">Belongs to the chromate ion transporter (CHR) (TC 2.A.51) family.</text>
</comment>
<protein>
    <submittedName>
        <fullName evidence="8">Chromate transport protein ChrA</fullName>
    </submittedName>
</protein>
<name>A0A1S9RR44_PENBI</name>
<dbReference type="GO" id="GO:0005886">
    <property type="term" value="C:plasma membrane"/>
    <property type="evidence" value="ECO:0007669"/>
    <property type="project" value="UniProtKB-SubCell"/>
</dbReference>
<dbReference type="InterPro" id="IPR003370">
    <property type="entry name" value="Chromate_transpt"/>
</dbReference>
<sequence length="475" mass="51799">MASNEWKYAAHEALLYVWKILQVNWHLGLTAFGGPPVHFKIFYDKFVLKLNWVDEQLYQELFSISQALSGPASTKMLYCVNLIHDGLLGAVLGFITWSLPGALGMFGLSIGISNIDDSLPRAVYAVLSGLNAATVGIIALAAVELSDKAVTDHLTRILVFLTATAGLLYNALWYFPVLMFGAGCSTVIYDYRWLHRPMKAILKLIKRMTTFNLSEMGGSGPSLQSNNSGEALDDHNRYSAREEPRTIPHGRRLNFSWRSGAAIIATFSLTFVIFMVLRGTLPQPPLLFKLFANLYLAGTIIFGGGPVVIPLLREYIVAEGWVNPRDFLIGLAVIQAFPGPNFNFAVFLGSLTAIHGGYPAITGAILAFCGIFAPGIILVHGTMGVWGALRNRRWVKSAVRGINAGAVGLIYTAVYRIWQIGYLDEGFQSGKSLGDDPWWVVVTATSYVGGRYFGIAAPLAILLGAVLGLIRYAAV</sequence>
<evidence type="ECO:0000256" key="5">
    <source>
        <dbReference type="ARBA" id="ARBA00022989"/>
    </source>
</evidence>
<keyword evidence="5 7" id="KW-1133">Transmembrane helix</keyword>
<feature type="transmembrane region" description="Helical" evidence="7">
    <location>
        <begin position="293"/>
        <end position="316"/>
    </location>
</feature>
<feature type="transmembrane region" description="Helical" evidence="7">
    <location>
        <begin position="154"/>
        <end position="171"/>
    </location>
</feature>
<evidence type="ECO:0000313" key="8">
    <source>
        <dbReference type="EMBL" id="OOQ87846.1"/>
    </source>
</evidence>
<evidence type="ECO:0000256" key="2">
    <source>
        <dbReference type="ARBA" id="ARBA00005262"/>
    </source>
</evidence>
<dbReference type="InterPro" id="IPR014047">
    <property type="entry name" value="Chr_Tranpt_l_chain"/>
</dbReference>
<keyword evidence="6 7" id="KW-0472">Membrane</keyword>
<dbReference type="EMBL" id="LJBN01000123">
    <property type="protein sequence ID" value="OOQ87846.1"/>
    <property type="molecule type" value="Genomic_DNA"/>
</dbReference>